<dbReference type="RefSeq" id="WP_165297272.1">
    <property type="nucleotide sequence ID" value="NZ_JAAKZZ010000025.1"/>
</dbReference>
<name>A0A6G4WQT9_9ACTN</name>
<reference evidence="2 3" key="1">
    <citation type="submission" date="2020-02" db="EMBL/GenBank/DDBJ databases">
        <title>Whole-genome analyses of novel actinobacteria.</title>
        <authorList>
            <person name="Sahin N."/>
            <person name="Tatar D."/>
        </authorList>
    </citation>
    <scope>NUCLEOTIDE SEQUENCE [LARGE SCALE GENOMIC DNA]</scope>
    <source>
        <strain evidence="2 3">SB3404</strain>
    </source>
</reference>
<organism evidence="2 3">
    <name type="scientific">Streptomyces boncukensis</name>
    <dbReference type="NCBI Taxonomy" id="2711219"/>
    <lineage>
        <taxon>Bacteria</taxon>
        <taxon>Bacillati</taxon>
        <taxon>Actinomycetota</taxon>
        <taxon>Actinomycetes</taxon>
        <taxon>Kitasatosporales</taxon>
        <taxon>Streptomycetaceae</taxon>
        <taxon>Streptomyces</taxon>
    </lineage>
</organism>
<dbReference type="Proteomes" id="UP000477722">
    <property type="component" value="Unassembled WGS sequence"/>
</dbReference>
<feature type="region of interest" description="Disordered" evidence="1">
    <location>
        <begin position="1"/>
        <end position="26"/>
    </location>
</feature>
<comment type="caution">
    <text evidence="2">The sequence shown here is derived from an EMBL/GenBank/DDBJ whole genome shotgun (WGS) entry which is preliminary data.</text>
</comment>
<evidence type="ECO:0000256" key="1">
    <source>
        <dbReference type="SAM" id="MobiDB-lite"/>
    </source>
</evidence>
<evidence type="ECO:0000313" key="3">
    <source>
        <dbReference type="Proteomes" id="UP000477722"/>
    </source>
</evidence>
<sequence>MDRPARQRAGAAFRATRGDPQDWTSDDFEVYPDVTAAEWSEATPSVGQLQRGMRVYDAVRDREGLVNGIGEPYAVDEQPSCVWLVPPGGGYEWRADIVEVRVPKSEASQ</sequence>
<dbReference type="EMBL" id="JAAKZZ010000025">
    <property type="protein sequence ID" value="NGO67639.1"/>
    <property type="molecule type" value="Genomic_DNA"/>
</dbReference>
<accession>A0A6G4WQT9</accession>
<dbReference type="AlphaFoldDB" id="A0A6G4WQT9"/>
<evidence type="ECO:0000313" key="2">
    <source>
        <dbReference type="EMBL" id="NGO67639.1"/>
    </source>
</evidence>
<protein>
    <submittedName>
        <fullName evidence="2">Uncharacterized protein</fullName>
    </submittedName>
</protein>
<gene>
    <name evidence="2" type="ORF">G5C65_04565</name>
</gene>
<keyword evidence="3" id="KW-1185">Reference proteome</keyword>
<proteinExistence type="predicted"/>